<evidence type="ECO:0008006" key="3">
    <source>
        <dbReference type="Google" id="ProtNLM"/>
    </source>
</evidence>
<reference evidence="1 2" key="1">
    <citation type="submission" date="2019-07" db="EMBL/GenBank/DDBJ databases">
        <title>Diversity of Bacteria from Kongsfjorden, Arctic.</title>
        <authorList>
            <person name="Yu Y."/>
        </authorList>
    </citation>
    <scope>NUCLEOTIDE SEQUENCE [LARGE SCALE GENOMIC DNA]</scope>
    <source>
        <strain evidence="1 2">SM1923</strain>
    </source>
</reference>
<dbReference type="RefSeq" id="WP_024951417.1">
    <property type="nucleotide sequence ID" value="NZ_CAWOWR010000052.1"/>
</dbReference>
<gene>
    <name evidence="1" type="ORF">FQP86_16855</name>
</gene>
<accession>A0A558HE32</accession>
<proteinExistence type="predicted"/>
<keyword evidence="2" id="KW-1185">Reference proteome</keyword>
<evidence type="ECO:0000313" key="1">
    <source>
        <dbReference type="EMBL" id="TVU67344.1"/>
    </source>
</evidence>
<comment type="caution">
    <text evidence="1">The sequence shown here is derived from an EMBL/GenBank/DDBJ whole genome shotgun (WGS) entry which is preliminary data.</text>
</comment>
<sequence>MTTALIIIFIMLAMLSPLTWLRPSKRETRTASVRKAVIADGMRVDLKRPVLSDAPNGIVGYRRPWPTERDVTPFILVHEDWASEALREAVPGYRWREESRLADDADVSAAILQLTRTLPDDALMLEASLSGLTLWWGESLSVEGCAEWRREFEALHALLIHKAPISHKRRPLVGTEPKMPDA</sequence>
<evidence type="ECO:0000313" key="2">
    <source>
        <dbReference type="Proteomes" id="UP000319941"/>
    </source>
</evidence>
<dbReference type="AlphaFoldDB" id="A0A558HE32"/>
<dbReference type="EMBL" id="VNFH01000015">
    <property type="protein sequence ID" value="TVU67344.1"/>
    <property type="molecule type" value="Genomic_DNA"/>
</dbReference>
<organism evidence="1 2">
    <name type="scientific">Cobetia crustatorum</name>
    <dbReference type="NCBI Taxonomy" id="553385"/>
    <lineage>
        <taxon>Bacteria</taxon>
        <taxon>Pseudomonadati</taxon>
        <taxon>Pseudomonadota</taxon>
        <taxon>Gammaproteobacteria</taxon>
        <taxon>Oceanospirillales</taxon>
        <taxon>Halomonadaceae</taxon>
        <taxon>Cobetia</taxon>
    </lineage>
</organism>
<protein>
    <recommendedName>
        <fullName evidence="3">Preprotein translocase subunit YajC</fullName>
    </recommendedName>
</protein>
<name>A0A558HE32_9GAMM</name>
<dbReference type="Proteomes" id="UP000319941">
    <property type="component" value="Unassembled WGS sequence"/>
</dbReference>
<dbReference type="OrthoDB" id="5731018at2"/>